<reference evidence="2 3" key="1">
    <citation type="journal article" date="2018" name="Cell">
        <title>The Chara Genome: Secondary Complexity and Implications for Plant Terrestrialization.</title>
        <authorList>
            <person name="Nishiyama T."/>
            <person name="Sakayama H."/>
            <person name="Vries J.D."/>
            <person name="Buschmann H."/>
            <person name="Saint-Marcoux D."/>
            <person name="Ullrich K.K."/>
            <person name="Haas F.B."/>
            <person name="Vanderstraeten L."/>
            <person name="Becker D."/>
            <person name="Lang D."/>
            <person name="Vosolsobe S."/>
            <person name="Rombauts S."/>
            <person name="Wilhelmsson P.K.I."/>
            <person name="Janitza P."/>
            <person name="Kern R."/>
            <person name="Heyl A."/>
            <person name="Rumpler F."/>
            <person name="Villalobos L.I.A.C."/>
            <person name="Clay J.M."/>
            <person name="Skokan R."/>
            <person name="Toyoda A."/>
            <person name="Suzuki Y."/>
            <person name="Kagoshima H."/>
            <person name="Schijlen E."/>
            <person name="Tajeshwar N."/>
            <person name="Catarino B."/>
            <person name="Hetherington A.J."/>
            <person name="Saltykova A."/>
            <person name="Bonnot C."/>
            <person name="Breuninger H."/>
            <person name="Symeonidi A."/>
            <person name="Radhakrishnan G.V."/>
            <person name="Van Nieuwerburgh F."/>
            <person name="Deforce D."/>
            <person name="Chang C."/>
            <person name="Karol K.G."/>
            <person name="Hedrich R."/>
            <person name="Ulvskov P."/>
            <person name="Glockner G."/>
            <person name="Delwiche C.F."/>
            <person name="Petrasek J."/>
            <person name="Van de Peer Y."/>
            <person name="Friml J."/>
            <person name="Beilby M."/>
            <person name="Dolan L."/>
            <person name="Kohara Y."/>
            <person name="Sugano S."/>
            <person name="Fujiyama A."/>
            <person name="Delaux P.-M."/>
            <person name="Quint M."/>
            <person name="TheiBen G."/>
            <person name="Hagemann M."/>
            <person name="Harholt J."/>
            <person name="Dunand C."/>
            <person name="Zachgo S."/>
            <person name="Langdale J."/>
            <person name="Maumus F."/>
            <person name="Straeten D.V.D."/>
            <person name="Gould S.B."/>
            <person name="Rensing S.A."/>
        </authorList>
    </citation>
    <scope>NUCLEOTIDE SEQUENCE [LARGE SCALE GENOMIC DNA]</scope>
    <source>
        <strain evidence="2 3">S276</strain>
    </source>
</reference>
<gene>
    <name evidence="2" type="ORF">CBR_g49478</name>
</gene>
<sequence length="829" mass="92081">MEIPLLVVTNNLSEDISESPVRDLGLTINLWMVRQGEAELSAIYSWSRCQNRLVKRGSRSDMILRVVPEGVDQDGLATPKGRVDVAIVGEVAVLSVKLVDHRVVDGGDRDGRELDLLLVVAGRRDKASATRLVSPFLCLVVKLNSDRDEEFHPLCEQRGRVHPTRRFNETQSQELLKLTLEFGGLGDRESVGCLVVNTVVRHKLNGVLDVTHRWDAGTRERRWENVVVLSDEVINCGLKVSHISCEFLSVSVSARQRSGLDGRRRDGSRNESHGDRRIWLQRDELGVGTGWIIVFSAEKEECIRAFEDESAAEKGRGWMHQEGSSVMTYTHRDWTVVQFMLLIGKRSVRVGTEEYTLIFKRWKAKEEEEYVRDLENSGRMWVMAIRVPIPAASSVKSRLECAVGGEILRTYPPEKNRDQRGRLINLRFDVPISSRDRIPNRLEIEFEQTDAAGERFFEVPVISQFTEWCYACRDYGHSSQSDQCPINSLHRSINGNNKNNNDDADKNKNKNKNSKSDTDDGDVNKNNNDNDTDDGDTNSTNTSNTNNNDNDNAEGEDINRRVRIPIGVEIHPDTHREQKIQKKDSNRSGHTVGVEIHPDTDRKQKGPDRDREQKGCEGEDGNAVTSGGVPRGQSHCQSGTSNPDWTKSGSPNSPGSAGGEGDEVQRFERAVLVDDVKAVAGGGGKDARNAAVDKPDNPLLPSHQGSIISLSGVSGDRIQFGPVEEEDVGQQDSAPTTTTPEVTAEDDHGTHREPQTRDDEACSSRQPGGRWESSGSGTMGPPPTPTPNLIDEVRLGLGLVRQMLTQTKLETPTDFGLVGYLDDVSLLRR</sequence>
<evidence type="ECO:0000313" key="2">
    <source>
        <dbReference type="EMBL" id="GBG65115.1"/>
    </source>
</evidence>
<feature type="region of interest" description="Disordered" evidence="1">
    <location>
        <begin position="479"/>
        <end position="667"/>
    </location>
</feature>
<dbReference type="EMBL" id="BFEA01000058">
    <property type="protein sequence ID" value="GBG65115.1"/>
    <property type="molecule type" value="Genomic_DNA"/>
</dbReference>
<dbReference type="Gramene" id="GBG65115">
    <property type="protein sequence ID" value="GBG65115"/>
    <property type="gene ID" value="CBR_g49478"/>
</dbReference>
<dbReference type="Proteomes" id="UP000265515">
    <property type="component" value="Unassembled WGS sequence"/>
</dbReference>
<feature type="region of interest" description="Disordered" evidence="1">
    <location>
        <begin position="723"/>
        <end position="789"/>
    </location>
</feature>
<feature type="compositionally biased region" description="Basic and acidic residues" evidence="1">
    <location>
        <begin position="570"/>
        <end position="587"/>
    </location>
</feature>
<organism evidence="2 3">
    <name type="scientific">Chara braunii</name>
    <name type="common">Braun's stonewort</name>
    <dbReference type="NCBI Taxonomy" id="69332"/>
    <lineage>
        <taxon>Eukaryota</taxon>
        <taxon>Viridiplantae</taxon>
        <taxon>Streptophyta</taxon>
        <taxon>Charophyceae</taxon>
        <taxon>Charales</taxon>
        <taxon>Characeae</taxon>
        <taxon>Chara</taxon>
    </lineage>
</organism>
<feature type="compositionally biased region" description="Polar residues" evidence="1">
    <location>
        <begin position="479"/>
        <end position="493"/>
    </location>
</feature>
<accession>A0A388K4Z8</accession>
<feature type="compositionally biased region" description="Basic and acidic residues" evidence="1">
    <location>
        <begin position="745"/>
        <end position="762"/>
    </location>
</feature>
<keyword evidence="3" id="KW-1185">Reference proteome</keyword>
<dbReference type="AlphaFoldDB" id="A0A388K4Z8"/>
<proteinExistence type="predicted"/>
<feature type="compositionally biased region" description="Basic and acidic residues" evidence="1">
    <location>
        <begin position="596"/>
        <end position="617"/>
    </location>
</feature>
<evidence type="ECO:0000313" key="3">
    <source>
        <dbReference type="Proteomes" id="UP000265515"/>
    </source>
</evidence>
<name>A0A388K4Z8_CHABU</name>
<feature type="compositionally biased region" description="Low complexity" evidence="1">
    <location>
        <begin position="537"/>
        <end position="550"/>
    </location>
</feature>
<feature type="region of interest" description="Disordered" evidence="1">
    <location>
        <begin position="679"/>
        <end position="708"/>
    </location>
</feature>
<comment type="caution">
    <text evidence="2">The sequence shown here is derived from an EMBL/GenBank/DDBJ whole genome shotgun (WGS) entry which is preliminary data.</text>
</comment>
<protein>
    <submittedName>
        <fullName evidence="2">Uncharacterized protein</fullName>
    </submittedName>
</protein>
<feature type="compositionally biased region" description="Basic and acidic residues" evidence="1">
    <location>
        <begin position="500"/>
        <end position="518"/>
    </location>
</feature>
<feature type="compositionally biased region" description="Polar residues" evidence="1">
    <location>
        <begin position="634"/>
        <end position="647"/>
    </location>
</feature>
<feature type="compositionally biased region" description="Basic and acidic residues" evidence="1">
    <location>
        <begin position="685"/>
        <end position="696"/>
    </location>
</feature>
<evidence type="ECO:0000256" key="1">
    <source>
        <dbReference type="SAM" id="MobiDB-lite"/>
    </source>
</evidence>